<name>A0AA88YH43_PINIB</name>
<evidence type="ECO:0000256" key="5">
    <source>
        <dbReference type="RuleBase" id="RU003968"/>
    </source>
</evidence>
<comment type="caution">
    <text evidence="7">The sequence shown here is derived from an EMBL/GenBank/DDBJ whole genome shotgun (WGS) entry which is preliminary data.</text>
</comment>
<comment type="similarity">
    <text evidence="2 5">Belongs to the GMC oxidoreductase family.</text>
</comment>
<dbReference type="GO" id="GO:0050660">
    <property type="term" value="F:flavin adenine dinucleotide binding"/>
    <property type="evidence" value="ECO:0007669"/>
    <property type="project" value="InterPro"/>
</dbReference>
<keyword evidence="3 5" id="KW-0285">Flavoprotein</keyword>
<dbReference type="SUPFAM" id="SSF51905">
    <property type="entry name" value="FAD/NAD(P)-binding domain"/>
    <property type="match status" value="1"/>
</dbReference>
<evidence type="ECO:0000256" key="2">
    <source>
        <dbReference type="ARBA" id="ARBA00010790"/>
    </source>
</evidence>
<dbReference type="AlphaFoldDB" id="A0AA88YH43"/>
<dbReference type="Pfam" id="PF00732">
    <property type="entry name" value="GMC_oxred_N"/>
    <property type="match status" value="1"/>
</dbReference>
<dbReference type="Gene3D" id="3.50.50.60">
    <property type="entry name" value="FAD/NAD(P)-binding domain"/>
    <property type="match status" value="1"/>
</dbReference>
<dbReference type="EMBL" id="VSWD01000007">
    <property type="protein sequence ID" value="KAK3096769.1"/>
    <property type="molecule type" value="Genomic_DNA"/>
</dbReference>
<dbReference type="PROSITE" id="PS00623">
    <property type="entry name" value="GMC_OXRED_1"/>
    <property type="match status" value="1"/>
</dbReference>
<evidence type="ECO:0000256" key="1">
    <source>
        <dbReference type="ARBA" id="ARBA00001974"/>
    </source>
</evidence>
<keyword evidence="4 5" id="KW-0274">FAD</keyword>
<dbReference type="InterPro" id="IPR000172">
    <property type="entry name" value="GMC_OxRdtase_N"/>
</dbReference>
<protein>
    <recommendedName>
        <fullName evidence="6">Glucose-methanol-choline oxidoreductase N-terminal domain-containing protein</fullName>
    </recommendedName>
</protein>
<dbReference type="PANTHER" id="PTHR11552">
    <property type="entry name" value="GLUCOSE-METHANOL-CHOLINE GMC OXIDOREDUCTASE"/>
    <property type="match status" value="1"/>
</dbReference>
<dbReference type="GO" id="GO:0016614">
    <property type="term" value="F:oxidoreductase activity, acting on CH-OH group of donors"/>
    <property type="evidence" value="ECO:0007669"/>
    <property type="project" value="InterPro"/>
</dbReference>
<gene>
    <name evidence="7" type="ORF">FSP39_003083</name>
</gene>
<organism evidence="7 8">
    <name type="scientific">Pinctada imbricata</name>
    <name type="common">Atlantic pearl-oyster</name>
    <name type="synonym">Pinctada martensii</name>
    <dbReference type="NCBI Taxonomy" id="66713"/>
    <lineage>
        <taxon>Eukaryota</taxon>
        <taxon>Metazoa</taxon>
        <taxon>Spiralia</taxon>
        <taxon>Lophotrochozoa</taxon>
        <taxon>Mollusca</taxon>
        <taxon>Bivalvia</taxon>
        <taxon>Autobranchia</taxon>
        <taxon>Pteriomorphia</taxon>
        <taxon>Pterioida</taxon>
        <taxon>Pterioidea</taxon>
        <taxon>Pteriidae</taxon>
        <taxon>Pinctada</taxon>
    </lineage>
</organism>
<keyword evidence="8" id="KW-1185">Reference proteome</keyword>
<evidence type="ECO:0000313" key="7">
    <source>
        <dbReference type="EMBL" id="KAK3096769.1"/>
    </source>
</evidence>
<dbReference type="PANTHER" id="PTHR11552:SF147">
    <property type="entry name" value="CHOLINE DEHYDROGENASE, MITOCHONDRIAL"/>
    <property type="match status" value="1"/>
</dbReference>
<proteinExistence type="inferred from homology"/>
<evidence type="ECO:0000256" key="4">
    <source>
        <dbReference type="ARBA" id="ARBA00022827"/>
    </source>
</evidence>
<evidence type="ECO:0000256" key="3">
    <source>
        <dbReference type="ARBA" id="ARBA00022630"/>
    </source>
</evidence>
<evidence type="ECO:0000259" key="6">
    <source>
        <dbReference type="PROSITE" id="PS00623"/>
    </source>
</evidence>
<comment type="cofactor">
    <cofactor evidence="1">
        <name>FAD</name>
        <dbReference type="ChEBI" id="CHEBI:57692"/>
    </cofactor>
</comment>
<reference evidence="7" key="1">
    <citation type="submission" date="2019-08" db="EMBL/GenBank/DDBJ databases">
        <title>The improved chromosome-level genome for the pearl oyster Pinctada fucata martensii using PacBio sequencing and Hi-C.</title>
        <authorList>
            <person name="Zheng Z."/>
        </authorList>
    </citation>
    <scope>NUCLEOTIDE SEQUENCE</scope>
    <source>
        <strain evidence="7">ZZ-2019</strain>
        <tissue evidence="7">Adductor muscle</tissue>
    </source>
</reference>
<feature type="domain" description="Glucose-methanol-choline oxidoreductase N-terminal" evidence="6">
    <location>
        <begin position="79"/>
        <end position="102"/>
    </location>
</feature>
<dbReference type="InterPro" id="IPR036188">
    <property type="entry name" value="FAD/NAD-bd_sf"/>
</dbReference>
<evidence type="ECO:0000313" key="8">
    <source>
        <dbReference type="Proteomes" id="UP001186944"/>
    </source>
</evidence>
<dbReference type="Proteomes" id="UP001186944">
    <property type="component" value="Unassembled WGS sequence"/>
</dbReference>
<accession>A0AA88YH43</accession>
<sequence>MTVGSGSSGAVVANRLSEDPSVSVLVVEAGESGEWSLPITIPMFHWNLYKSKYDWKFHTVPQKHACKGMRDQKSYWPRGRALGGSSCMNGMVYVRGSRHDYDDWAANGCEGWSYKDVLPYFIKSENIQIPDIKDSDYHGTDGPLYVSPGNASLLADLYGDAMQELGYKVVDSNGEDMIGYLSISGLEGNVFMKTKKNSSYDYPDTQLHIATVCGTKDDIDPAITRVNLKSEVLLIAWVFITESIA</sequence>
<dbReference type="InterPro" id="IPR012132">
    <property type="entry name" value="GMC_OxRdtase"/>
</dbReference>